<reference evidence="2 3" key="1">
    <citation type="journal article" date="2014" name="Am. J. Bot.">
        <title>Genome assembly and annotation for red clover (Trifolium pratense; Fabaceae).</title>
        <authorList>
            <person name="Istvanek J."/>
            <person name="Jaros M."/>
            <person name="Krenek A."/>
            <person name="Repkova J."/>
        </authorList>
    </citation>
    <scope>NUCLEOTIDE SEQUENCE [LARGE SCALE GENOMIC DNA]</scope>
    <source>
        <strain evidence="3">cv. Tatra</strain>
        <tissue evidence="2">Young leaves</tissue>
    </source>
</reference>
<feature type="region of interest" description="Disordered" evidence="1">
    <location>
        <begin position="52"/>
        <end position="85"/>
    </location>
</feature>
<reference evidence="2 3" key="2">
    <citation type="journal article" date="2017" name="Front. Plant Sci.">
        <title>Gene Classification and Mining of Molecular Markers Useful in Red Clover (Trifolium pratense) Breeding.</title>
        <authorList>
            <person name="Istvanek J."/>
            <person name="Dluhosova J."/>
            <person name="Dluhos P."/>
            <person name="Patkova L."/>
            <person name="Nedelnik J."/>
            <person name="Repkova J."/>
        </authorList>
    </citation>
    <scope>NUCLEOTIDE SEQUENCE [LARGE SCALE GENOMIC DNA]</scope>
    <source>
        <strain evidence="3">cv. Tatra</strain>
        <tissue evidence="2">Young leaves</tissue>
    </source>
</reference>
<evidence type="ECO:0000313" key="3">
    <source>
        <dbReference type="Proteomes" id="UP000236291"/>
    </source>
</evidence>
<evidence type="ECO:0000256" key="1">
    <source>
        <dbReference type="SAM" id="MobiDB-lite"/>
    </source>
</evidence>
<name>A0A2K3LUG2_TRIPR</name>
<comment type="caution">
    <text evidence="2">The sequence shown here is derived from an EMBL/GenBank/DDBJ whole genome shotgun (WGS) entry which is preliminary data.</text>
</comment>
<dbReference type="AlphaFoldDB" id="A0A2K3LUG2"/>
<protein>
    <submittedName>
        <fullName evidence="2">Uncharacterized protein</fullName>
    </submittedName>
</protein>
<evidence type="ECO:0000313" key="2">
    <source>
        <dbReference type="EMBL" id="PNX82167.1"/>
    </source>
</evidence>
<dbReference type="EMBL" id="ASHM01041416">
    <property type="protein sequence ID" value="PNX82167.1"/>
    <property type="molecule type" value="Genomic_DNA"/>
</dbReference>
<gene>
    <name evidence="2" type="ORF">L195_g038195</name>
</gene>
<accession>A0A2K3LUG2</accession>
<proteinExistence type="predicted"/>
<sequence>MKQRQRGRGEEFVRRCIGRCKSIPSVVMQIEIVQPRTEKEFVQWCRRNKNAECENKTTRSGSEEEDDASKRNNDKEEEENSPFDG</sequence>
<feature type="compositionally biased region" description="Acidic residues" evidence="1">
    <location>
        <begin position="75"/>
        <end position="85"/>
    </location>
</feature>
<organism evidence="2 3">
    <name type="scientific">Trifolium pratense</name>
    <name type="common">Red clover</name>
    <dbReference type="NCBI Taxonomy" id="57577"/>
    <lineage>
        <taxon>Eukaryota</taxon>
        <taxon>Viridiplantae</taxon>
        <taxon>Streptophyta</taxon>
        <taxon>Embryophyta</taxon>
        <taxon>Tracheophyta</taxon>
        <taxon>Spermatophyta</taxon>
        <taxon>Magnoliopsida</taxon>
        <taxon>eudicotyledons</taxon>
        <taxon>Gunneridae</taxon>
        <taxon>Pentapetalae</taxon>
        <taxon>rosids</taxon>
        <taxon>fabids</taxon>
        <taxon>Fabales</taxon>
        <taxon>Fabaceae</taxon>
        <taxon>Papilionoideae</taxon>
        <taxon>50 kb inversion clade</taxon>
        <taxon>NPAAA clade</taxon>
        <taxon>Hologalegina</taxon>
        <taxon>IRL clade</taxon>
        <taxon>Trifolieae</taxon>
        <taxon>Trifolium</taxon>
    </lineage>
</organism>
<dbReference type="Proteomes" id="UP000236291">
    <property type="component" value="Unassembled WGS sequence"/>
</dbReference>